<name>A0A1B0AHE9_GLOPL</name>
<dbReference type="GO" id="GO:0005525">
    <property type="term" value="F:GTP binding"/>
    <property type="evidence" value="ECO:0007669"/>
    <property type="project" value="UniProtKB-KW"/>
</dbReference>
<dbReference type="GO" id="GO:0003924">
    <property type="term" value="F:GTPase activity"/>
    <property type="evidence" value="ECO:0007669"/>
    <property type="project" value="InterPro"/>
</dbReference>
<evidence type="ECO:0000256" key="2">
    <source>
        <dbReference type="ARBA" id="ARBA00022707"/>
    </source>
</evidence>
<dbReference type="STRING" id="7398.A0A1B0AHE9"/>
<evidence type="ECO:0000313" key="8">
    <source>
        <dbReference type="Proteomes" id="UP000092445"/>
    </source>
</evidence>
<dbReference type="InterPro" id="IPR006689">
    <property type="entry name" value="Small_GTPase_ARF/SAR"/>
</dbReference>
<keyword evidence="2" id="KW-0519">Myristate</keyword>
<keyword evidence="6" id="KW-0460">Magnesium</keyword>
<dbReference type="SMART" id="SM00177">
    <property type="entry name" value="ARF"/>
    <property type="match status" value="1"/>
</dbReference>
<dbReference type="Gene3D" id="3.40.50.300">
    <property type="entry name" value="P-loop containing nucleotide triphosphate hydrolases"/>
    <property type="match status" value="1"/>
</dbReference>
<evidence type="ECO:0000256" key="5">
    <source>
        <dbReference type="PIRSR" id="PIRSR606689-1"/>
    </source>
</evidence>
<dbReference type="VEuPathDB" id="VectorBase:GPAI045862"/>
<protein>
    <recommendedName>
        <fullName evidence="9">ADP-ribosylation factor-like protein 3</fullName>
    </recommendedName>
</protein>
<evidence type="ECO:0000256" key="1">
    <source>
        <dbReference type="ARBA" id="ARBA00010290"/>
    </source>
</evidence>
<reference evidence="7" key="2">
    <citation type="submission" date="2020-05" db="UniProtKB">
        <authorList>
            <consortium name="EnsemblMetazoa"/>
        </authorList>
    </citation>
    <scope>IDENTIFICATION</scope>
    <source>
        <strain evidence="7">IAEA</strain>
    </source>
</reference>
<reference evidence="8" key="1">
    <citation type="submission" date="2014-03" db="EMBL/GenBank/DDBJ databases">
        <authorList>
            <person name="Aksoy S."/>
            <person name="Warren W."/>
            <person name="Wilson R.K."/>
        </authorList>
    </citation>
    <scope>NUCLEOTIDE SEQUENCE [LARGE SCALE GENOMIC DNA]</scope>
    <source>
        <strain evidence="8">IAEA</strain>
    </source>
</reference>
<feature type="binding site" evidence="5">
    <location>
        <begin position="84"/>
        <end position="87"/>
    </location>
    <ligand>
        <name>GTP</name>
        <dbReference type="ChEBI" id="CHEBI:37565"/>
    </ligand>
</feature>
<feature type="binding site" evidence="6">
    <location>
        <position position="4"/>
    </location>
    <ligand>
        <name>Mg(2+)</name>
        <dbReference type="ChEBI" id="CHEBI:18420"/>
    </ligand>
</feature>
<dbReference type="GO" id="GO:0046872">
    <property type="term" value="F:metal ion binding"/>
    <property type="evidence" value="ECO:0007669"/>
    <property type="project" value="UniProtKB-KW"/>
</dbReference>
<dbReference type="SUPFAM" id="SSF52540">
    <property type="entry name" value="P-loop containing nucleoside triphosphate hydrolases"/>
    <property type="match status" value="1"/>
</dbReference>
<sequence>VTPTAAFNIKSLAADGFKLNVWDIGGQWRIRPYWKNYFANTDIYVIDCIDRGRLAESGNELWMTMNNELMDNRLKQVPLLIFANKQDLTNAMSSSEVAEAIGLVRLEDRHWQIKSCSALEGTGRRHGLDMQEHEKIIHFCKINAKVFV</sequence>
<dbReference type="PANTHER" id="PTHR45697">
    <property type="entry name" value="ADP-RIBOSYLATION FACTOR-LIKE PROTEIN 2-RELATED"/>
    <property type="match status" value="1"/>
</dbReference>
<comment type="similarity">
    <text evidence="1">Belongs to the small GTPase superfamily. Arf family.</text>
</comment>
<dbReference type="Proteomes" id="UP000092445">
    <property type="component" value="Unassembled WGS sequence"/>
</dbReference>
<organism evidence="7 8">
    <name type="scientific">Glossina pallidipes</name>
    <name type="common">Tsetse fly</name>
    <dbReference type="NCBI Taxonomy" id="7398"/>
    <lineage>
        <taxon>Eukaryota</taxon>
        <taxon>Metazoa</taxon>
        <taxon>Ecdysozoa</taxon>
        <taxon>Arthropoda</taxon>
        <taxon>Hexapoda</taxon>
        <taxon>Insecta</taxon>
        <taxon>Pterygota</taxon>
        <taxon>Neoptera</taxon>
        <taxon>Endopterygota</taxon>
        <taxon>Diptera</taxon>
        <taxon>Brachycera</taxon>
        <taxon>Muscomorpha</taxon>
        <taxon>Hippoboscoidea</taxon>
        <taxon>Glossinidae</taxon>
        <taxon>Glossina</taxon>
    </lineage>
</organism>
<keyword evidence="3 5" id="KW-0547">Nucleotide-binding</keyword>
<proteinExistence type="inferred from homology"/>
<dbReference type="AlphaFoldDB" id="A0A1B0AHE9"/>
<evidence type="ECO:0008006" key="9">
    <source>
        <dbReference type="Google" id="ProtNLM"/>
    </source>
</evidence>
<feature type="binding site" evidence="5">
    <location>
        <position position="26"/>
    </location>
    <ligand>
        <name>GTP</name>
        <dbReference type="ChEBI" id="CHEBI:37565"/>
    </ligand>
</feature>
<evidence type="ECO:0000256" key="3">
    <source>
        <dbReference type="ARBA" id="ARBA00022741"/>
    </source>
</evidence>
<dbReference type="PROSITE" id="PS51417">
    <property type="entry name" value="ARF"/>
    <property type="match status" value="1"/>
</dbReference>
<keyword evidence="4 5" id="KW-0342">GTP-binding</keyword>
<keyword evidence="6" id="KW-0479">Metal-binding</keyword>
<evidence type="ECO:0000256" key="6">
    <source>
        <dbReference type="PIRSR" id="PIRSR606689-2"/>
    </source>
</evidence>
<evidence type="ECO:0000256" key="4">
    <source>
        <dbReference type="ARBA" id="ARBA00023134"/>
    </source>
</evidence>
<dbReference type="InterPro" id="IPR044612">
    <property type="entry name" value="ARL2/3"/>
</dbReference>
<dbReference type="EnsemblMetazoa" id="GPAI045862-RA">
    <property type="protein sequence ID" value="GPAI045862-PA"/>
    <property type="gene ID" value="GPAI045862"/>
</dbReference>
<dbReference type="InterPro" id="IPR027417">
    <property type="entry name" value="P-loop_NTPase"/>
</dbReference>
<keyword evidence="8" id="KW-1185">Reference proteome</keyword>
<accession>A0A1B0AHE9</accession>
<evidence type="ECO:0000313" key="7">
    <source>
        <dbReference type="EnsemblMetazoa" id="GPAI045862-PA"/>
    </source>
</evidence>
<keyword evidence="2" id="KW-0449">Lipoprotein</keyword>
<dbReference type="Pfam" id="PF00025">
    <property type="entry name" value="Arf"/>
    <property type="match status" value="1"/>
</dbReference>